<dbReference type="InterPro" id="IPR055275">
    <property type="entry name" value="Ferredox_Rdtase"/>
</dbReference>
<dbReference type="Gene3D" id="3.30.70.20">
    <property type="match status" value="1"/>
</dbReference>
<dbReference type="Proteomes" id="UP000306740">
    <property type="component" value="Unassembled WGS sequence"/>
</dbReference>
<dbReference type="EMBL" id="VDFR01000107">
    <property type="protein sequence ID" value="TNC40979.1"/>
    <property type="molecule type" value="Genomic_DNA"/>
</dbReference>
<evidence type="ECO:0000256" key="7">
    <source>
        <dbReference type="ARBA" id="ARBA00023002"/>
    </source>
</evidence>
<dbReference type="EMBL" id="VDFR01000027">
    <property type="protein sequence ID" value="TNC49277.1"/>
    <property type="molecule type" value="Genomic_DNA"/>
</dbReference>
<keyword evidence="5" id="KW-0274">FAD</keyword>
<dbReference type="AlphaFoldDB" id="A0A5C4MG91"/>
<comment type="catalytic activity">
    <reaction evidence="10">
        <text>2 reduced [2Fe-2S]-[ferredoxin] + NADP(+) + H(+) = 2 oxidized [2Fe-2S]-[ferredoxin] + NADPH</text>
        <dbReference type="Rhea" id="RHEA:20125"/>
        <dbReference type="Rhea" id="RHEA-COMP:10000"/>
        <dbReference type="Rhea" id="RHEA-COMP:10001"/>
        <dbReference type="ChEBI" id="CHEBI:15378"/>
        <dbReference type="ChEBI" id="CHEBI:33737"/>
        <dbReference type="ChEBI" id="CHEBI:33738"/>
        <dbReference type="ChEBI" id="CHEBI:57783"/>
        <dbReference type="ChEBI" id="CHEBI:58349"/>
        <dbReference type="EC" id="1.18.1.2"/>
    </reaction>
</comment>
<evidence type="ECO:0000313" key="13">
    <source>
        <dbReference type="EMBL" id="TNC49277.1"/>
    </source>
</evidence>
<evidence type="ECO:0000256" key="3">
    <source>
        <dbReference type="ARBA" id="ARBA00022630"/>
    </source>
</evidence>
<comment type="caution">
    <text evidence="12">The sequence shown here is derived from an EMBL/GenBank/DDBJ whole genome shotgun (WGS) entry which is preliminary data.</text>
</comment>
<reference evidence="12 14" key="1">
    <citation type="submission" date="2019-05" db="EMBL/GenBank/DDBJ databases">
        <title>Mumia sp. nov., isolated from the intestinal contents of plateau pika (Ochotona curzoniae) in the Qinghai-Tibet plateau of China.</title>
        <authorList>
            <person name="Tian Z."/>
        </authorList>
    </citation>
    <scope>NUCLEOTIDE SEQUENCE [LARGE SCALE GENOMIC DNA]</scope>
    <source>
        <strain evidence="14">527</strain>
        <strain evidence="12">Z527</strain>
    </source>
</reference>
<dbReference type="CDD" id="cd04410">
    <property type="entry name" value="DMSOR_beta-like"/>
    <property type="match status" value="1"/>
</dbReference>
<dbReference type="Pfam" id="PF07992">
    <property type="entry name" value="Pyr_redox_2"/>
    <property type="match status" value="1"/>
</dbReference>
<dbReference type="GO" id="GO:0051536">
    <property type="term" value="F:iron-sulfur cluster binding"/>
    <property type="evidence" value="ECO:0007669"/>
    <property type="project" value="UniProtKB-KW"/>
</dbReference>
<keyword evidence="4" id="KW-0479">Metal-binding</keyword>
<dbReference type="InterPro" id="IPR017896">
    <property type="entry name" value="4Fe4S_Fe-S-bd"/>
</dbReference>
<evidence type="ECO:0000256" key="5">
    <source>
        <dbReference type="ARBA" id="ARBA00022827"/>
    </source>
</evidence>
<evidence type="ECO:0000256" key="6">
    <source>
        <dbReference type="ARBA" id="ARBA00022857"/>
    </source>
</evidence>
<dbReference type="RefSeq" id="WP_139105518.1">
    <property type="nucleotide sequence ID" value="NZ_VDFR01000027.1"/>
</dbReference>
<keyword evidence="8" id="KW-0408">Iron</keyword>
<evidence type="ECO:0000256" key="4">
    <source>
        <dbReference type="ARBA" id="ARBA00022723"/>
    </source>
</evidence>
<dbReference type="Pfam" id="PF00037">
    <property type="entry name" value="Fer4"/>
    <property type="match status" value="1"/>
</dbReference>
<evidence type="ECO:0000259" key="11">
    <source>
        <dbReference type="PROSITE" id="PS51379"/>
    </source>
</evidence>
<dbReference type="PROSITE" id="PS51379">
    <property type="entry name" value="4FE4S_FER_2"/>
    <property type="match status" value="1"/>
</dbReference>
<sequence length="547" mass="58482">MAYAVTQSCCNDATCISVCPVNCIHPTPEEREAGPVEMVFIDPDTCIDCGACADACPTGAIVPVDLLRGPDTVFADLNREYYEAHPDSATWDALTFPTTVPQGFGDLRVAVVGTGPSAVYAARALLTSSPAHVTMIDRLPVAGGLLRSGVAPDHPDTKRLEDAFAWTYDHLRVSVRLNVEVGRDVTHAELLEHHHAVVYAVGAPGDRALGIPGEDLPGSMAAADLVAWYNAQPDREHGDVALASERVVVIGNGNVALDVARVLLTDPDALARTDIADHALDALRRSRVREVVVLGRRGPEEAAYSRSELVGMRAIRGVDLVVEDHPRTREVVEDAAVGSKAAMLRDVPRTTVDWSAPPAPGRRVVLAFWSAPVALEGDGAVSGVRVADTASDAGERVLAASMVVRSIGYRGAPVPGLPFDTETATVPNDRGRVVDATGRPVPGTYVVGWIKRGSRGGIGANRSCAQETVEALVADASADLLPPPTRSPRDLALLLRRRRKDVVDLRRMRAIDRSERLGGVVQGRPRRKFATVPELLGAAPRRWPSRR</sequence>
<dbReference type="GO" id="GO:0046872">
    <property type="term" value="F:metal ion binding"/>
    <property type="evidence" value="ECO:0007669"/>
    <property type="project" value="UniProtKB-KW"/>
</dbReference>
<dbReference type="InterPro" id="IPR017900">
    <property type="entry name" value="4Fe4S_Fe_S_CS"/>
</dbReference>
<evidence type="ECO:0000313" key="14">
    <source>
        <dbReference type="Proteomes" id="UP000306740"/>
    </source>
</evidence>
<keyword evidence="3" id="KW-0285">Flavoprotein</keyword>
<gene>
    <name evidence="13" type="ORF">FHE65_06045</name>
    <name evidence="12" type="ORF">FHE65_22610</name>
</gene>
<keyword evidence="7" id="KW-0560">Oxidoreductase</keyword>
<evidence type="ECO:0000256" key="10">
    <source>
        <dbReference type="ARBA" id="ARBA00047776"/>
    </source>
</evidence>
<dbReference type="OrthoDB" id="289202at2"/>
<organism evidence="12 14">
    <name type="scientific">Mumia zhuanghuii</name>
    <dbReference type="NCBI Taxonomy" id="2585211"/>
    <lineage>
        <taxon>Bacteria</taxon>
        <taxon>Bacillati</taxon>
        <taxon>Actinomycetota</taxon>
        <taxon>Actinomycetes</taxon>
        <taxon>Propionibacteriales</taxon>
        <taxon>Nocardioidaceae</taxon>
        <taxon>Mumia</taxon>
    </lineage>
</organism>
<keyword evidence="9" id="KW-0411">Iron-sulfur</keyword>
<dbReference type="SUPFAM" id="SSF51971">
    <property type="entry name" value="Nucleotide-binding domain"/>
    <property type="match status" value="1"/>
</dbReference>
<dbReference type="Gene3D" id="3.40.50.720">
    <property type="entry name" value="NAD(P)-binding Rossmann-like Domain"/>
    <property type="match status" value="1"/>
</dbReference>
<dbReference type="PRINTS" id="PR00419">
    <property type="entry name" value="ADXRDTASE"/>
</dbReference>
<dbReference type="PANTHER" id="PTHR48467:SF1">
    <property type="entry name" value="GLUTAMATE SYNTHASE 1 [NADH], CHLOROPLASTIC-LIKE"/>
    <property type="match status" value="1"/>
</dbReference>
<evidence type="ECO:0000256" key="1">
    <source>
        <dbReference type="ARBA" id="ARBA00001974"/>
    </source>
</evidence>
<name>A0A5C4MG91_9ACTN</name>
<keyword evidence="6" id="KW-0521">NADP</keyword>
<accession>A0A5C4MG91</accession>
<dbReference type="SUPFAM" id="SSF54862">
    <property type="entry name" value="4Fe-4S ferredoxins"/>
    <property type="match status" value="1"/>
</dbReference>
<dbReference type="InterPro" id="IPR036188">
    <property type="entry name" value="FAD/NAD-bd_sf"/>
</dbReference>
<dbReference type="PANTHER" id="PTHR48467">
    <property type="entry name" value="GLUTAMATE SYNTHASE 1 [NADH], CHLOROPLASTIC-LIKE"/>
    <property type="match status" value="1"/>
</dbReference>
<protein>
    <recommendedName>
        <fullName evidence="2">ferredoxin--NADP(+) reductase</fullName>
        <ecNumber evidence="2">1.18.1.2</ecNumber>
    </recommendedName>
</protein>
<dbReference type="InterPro" id="IPR023753">
    <property type="entry name" value="FAD/NAD-binding_dom"/>
</dbReference>
<dbReference type="PROSITE" id="PS00198">
    <property type="entry name" value="4FE4S_FER_1"/>
    <property type="match status" value="1"/>
</dbReference>
<dbReference type="EC" id="1.18.1.2" evidence="2"/>
<proteinExistence type="predicted"/>
<comment type="cofactor">
    <cofactor evidence="1">
        <name>FAD</name>
        <dbReference type="ChEBI" id="CHEBI:57692"/>
    </cofactor>
</comment>
<dbReference type="Gene3D" id="3.50.50.60">
    <property type="entry name" value="FAD/NAD(P)-binding domain"/>
    <property type="match status" value="1"/>
</dbReference>
<feature type="domain" description="4Fe-4S ferredoxin-type" evidence="11">
    <location>
        <begin position="37"/>
        <end position="66"/>
    </location>
</feature>
<evidence type="ECO:0000313" key="12">
    <source>
        <dbReference type="EMBL" id="TNC40979.1"/>
    </source>
</evidence>
<evidence type="ECO:0000256" key="9">
    <source>
        <dbReference type="ARBA" id="ARBA00023014"/>
    </source>
</evidence>
<evidence type="ECO:0000256" key="2">
    <source>
        <dbReference type="ARBA" id="ARBA00013223"/>
    </source>
</evidence>
<dbReference type="GO" id="GO:0004324">
    <property type="term" value="F:ferredoxin-NADP+ reductase activity"/>
    <property type="evidence" value="ECO:0007669"/>
    <property type="project" value="UniProtKB-EC"/>
</dbReference>
<evidence type="ECO:0000256" key="8">
    <source>
        <dbReference type="ARBA" id="ARBA00023004"/>
    </source>
</evidence>